<dbReference type="SUPFAM" id="SSF53474">
    <property type="entry name" value="alpha/beta-Hydrolases"/>
    <property type="match status" value="1"/>
</dbReference>
<evidence type="ECO:0000256" key="3">
    <source>
        <dbReference type="SAM" id="MobiDB-lite"/>
    </source>
</evidence>
<evidence type="ECO:0000256" key="1">
    <source>
        <dbReference type="ARBA" id="ARBA00022679"/>
    </source>
</evidence>
<proteinExistence type="predicted"/>
<evidence type="ECO:0000313" key="5">
    <source>
        <dbReference type="EMBL" id="PKB33728.1"/>
    </source>
</evidence>
<dbReference type="AlphaFoldDB" id="A0AA44ZS48"/>
<dbReference type="Gene3D" id="3.40.50.1820">
    <property type="entry name" value="alpha/beta hydrolase"/>
    <property type="match status" value="1"/>
</dbReference>
<organism evidence="5 6">
    <name type="scientific">Pseudonocardia alni</name>
    <name type="common">Amycolata alni</name>
    <dbReference type="NCBI Taxonomy" id="33907"/>
    <lineage>
        <taxon>Bacteria</taxon>
        <taxon>Bacillati</taxon>
        <taxon>Actinomycetota</taxon>
        <taxon>Actinomycetes</taxon>
        <taxon>Pseudonocardiales</taxon>
        <taxon>Pseudonocardiaceae</taxon>
        <taxon>Pseudonocardia</taxon>
    </lineage>
</organism>
<evidence type="ECO:0000256" key="2">
    <source>
        <dbReference type="ARBA" id="ARBA00023315"/>
    </source>
</evidence>
<sequence length="621" mass="63413">MMEAMSERDRTPADAGPLALPAAGLRLAAAVSARPLLLLRRGGDWVAELGRVGLGRSALAPDVPAGPVAPVARCAAQVLLATTGAVSGLLDDAVASPDVPLPAADAERLRATLAGLAALLLPGQGPLVITGSEGNGATDGTDPCRDDDHGRVAPVAAAPCPGPTMITGSEGNGATDGTEPLPDDDHGRVALGTAGTQDSPAAAEVADRVFTPPGADTPPVPFDTGARDARGGPVPGRDVAATPGAVVLRTPMFELLQYLPRTETVYDTPVLVVPPLVHRYWLADLAPGYSLVEHLLGKGLQVFALSWRPAGPADADRDLDAHAAAVLDAVDACGRITRAPRVSLLGVRTGGLLTAAVQAHQAAIGLDDRVAAAAYLATVLDQSDALPGFAPDPATVAETAGLAARDGVLDGATAVRAWAWRRGPDRVLPWAVPRGGGTADLDGRAARAMRAWVSDLLPLPAGLHTDLAALAAASGDGGGPDRPDVRVLGTPVRFAELRRDSYLVAADDDPVQPWTGGYRTAQRLGGACRLVLAPGDQAGALIAPPSVATGFRAAPCSTGDGAAQRWRAGAEAVEGSWWDDLAAWLVERSGTMRDAPPELGGRRLRPLFPAPGTYLGEPAPV</sequence>
<keyword evidence="1" id="KW-0808">Transferase</keyword>
<dbReference type="Proteomes" id="UP000232453">
    <property type="component" value="Unassembled WGS sequence"/>
</dbReference>
<evidence type="ECO:0000259" key="4">
    <source>
        <dbReference type="Pfam" id="PF07167"/>
    </source>
</evidence>
<feature type="domain" description="Poly-beta-hydroxybutyrate polymerase N-terminal" evidence="4">
    <location>
        <begin position="236"/>
        <end position="294"/>
    </location>
</feature>
<dbReference type="EMBL" id="PHUJ01000003">
    <property type="protein sequence ID" value="PKB33728.1"/>
    <property type="molecule type" value="Genomic_DNA"/>
</dbReference>
<evidence type="ECO:0000313" key="6">
    <source>
        <dbReference type="Proteomes" id="UP000232453"/>
    </source>
</evidence>
<dbReference type="InterPro" id="IPR010941">
    <property type="entry name" value="PhaC_N"/>
</dbReference>
<feature type="region of interest" description="Disordered" evidence="3">
    <location>
        <begin position="156"/>
        <end position="187"/>
    </location>
</feature>
<dbReference type="InterPro" id="IPR051321">
    <property type="entry name" value="PHA/PHB_synthase"/>
</dbReference>
<accession>A0AA44ZS48</accession>
<dbReference type="GO" id="GO:0042619">
    <property type="term" value="P:poly-hydroxybutyrate biosynthetic process"/>
    <property type="evidence" value="ECO:0007669"/>
    <property type="project" value="InterPro"/>
</dbReference>
<protein>
    <submittedName>
        <fullName evidence="5">Polyhydroxyalkanoate synthase</fullName>
    </submittedName>
</protein>
<dbReference type="Pfam" id="PF07167">
    <property type="entry name" value="PhaC_N"/>
    <property type="match status" value="1"/>
</dbReference>
<dbReference type="PANTHER" id="PTHR36837:SF5">
    <property type="entry name" value="POLY-3-HYDROXYBUTYRATE SYNTHASE"/>
    <property type="match status" value="1"/>
</dbReference>
<feature type="region of interest" description="Disordered" evidence="3">
    <location>
        <begin position="209"/>
        <end position="238"/>
    </location>
</feature>
<dbReference type="GO" id="GO:0016746">
    <property type="term" value="F:acyltransferase activity"/>
    <property type="evidence" value="ECO:0007669"/>
    <property type="project" value="UniProtKB-KW"/>
</dbReference>
<dbReference type="InterPro" id="IPR029058">
    <property type="entry name" value="AB_hydrolase_fold"/>
</dbReference>
<comment type="caution">
    <text evidence="5">The sequence shown here is derived from an EMBL/GenBank/DDBJ whole genome shotgun (WGS) entry which is preliminary data.</text>
</comment>
<keyword evidence="2" id="KW-0012">Acyltransferase</keyword>
<name>A0AA44ZS48_PSEA5</name>
<dbReference type="PANTHER" id="PTHR36837">
    <property type="entry name" value="POLY(3-HYDROXYALKANOATE) POLYMERASE SUBUNIT PHAC"/>
    <property type="match status" value="1"/>
</dbReference>
<gene>
    <name evidence="5" type="ORF">ATL51_5495</name>
</gene>
<reference evidence="5 6" key="1">
    <citation type="submission" date="2017-11" db="EMBL/GenBank/DDBJ databases">
        <title>Sequencing the genomes of 1000 actinobacteria strains.</title>
        <authorList>
            <person name="Klenk H.-P."/>
        </authorList>
    </citation>
    <scope>NUCLEOTIDE SEQUENCE [LARGE SCALE GENOMIC DNA]</scope>
    <source>
        <strain evidence="5 6">DSM 44104</strain>
    </source>
</reference>